<evidence type="ECO:0000313" key="1">
    <source>
        <dbReference type="EMBL" id="KAG0660243.1"/>
    </source>
</evidence>
<dbReference type="EMBL" id="PUHQ01000046">
    <property type="protein sequence ID" value="KAG0660243.1"/>
    <property type="molecule type" value="Genomic_DNA"/>
</dbReference>
<keyword evidence="2" id="KW-1185">Reference proteome</keyword>
<comment type="caution">
    <text evidence="1">The sequence shown here is derived from an EMBL/GenBank/DDBJ whole genome shotgun (WGS) entry which is preliminary data.</text>
</comment>
<proteinExistence type="predicted"/>
<dbReference type="Proteomes" id="UP000777482">
    <property type="component" value="Unassembled WGS sequence"/>
</dbReference>
<reference evidence="1 2" key="1">
    <citation type="submission" date="2020-11" db="EMBL/GenBank/DDBJ databases">
        <title>Kefir isolates.</title>
        <authorList>
            <person name="Marcisauskas S."/>
            <person name="Kim Y."/>
            <person name="Blasche S."/>
        </authorList>
    </citation>
    <scope>NUCLEOTIDE SEQUENCE [LARGE SCALE GENOMIC DNA]</scope>
    <source>
        <strain evidence="1 2">KR</strain>
    </source>
</reference>
<evidence type="ECO:0008006" key="3">
    <source>
        <dbReference type="Google" id="ProtNLM"/>
    </source>
</evidence>
<dbReference type="OrthoDB" id="10445547at2759"/>
<gene>
    <name evidence="1" type="ORF">C6P46_004697</name>
</gene>
<dbReference type="AlphaFoldDB" id="A0A9P6W1Q4"/>
<sequence>MVTPTPAGTGTSSPLAIEVESRQSGVSLLNLPDEMIEYIASFFPPVRWRSREVNSLQMLAAASARLQRLILPLYWKRVSRFIEDVQGSKKLFEQLQRHGHYVKQFECEFAVEAASPEIFYRRHAARLENFTFSTSLAASGLALPAFLDDFLAQCSSLTTLHLALEGLKAVPSALDLIAARIRRLPRLQDLWVLSTDFIRPTGALVSPSPIRHIHIADSIAGLRRTRATVPGTLLSADQVLPAPCDAPLTLWLDPKTPLKVLNLRSMGENSFSSLQEFVRLQPLPTLKRLVLQEPEIYLSRRDRTSKENREALDRNAKDVLDRVRRSWLWAEPLGIEVLQDWYHRQMKYYQRLESRSISTCHKALRADSERNAEVVADEVAREA</sequence>
<evidence type="ECO:0000313" key="2">
    <source>
        <dbReference type="Proteomes" id="UP000777482"/>
    </source>
</evidence>
<accession>A0A9P6W1Q4</accession>
<name>A0A9P6W1Q4_RHOMI</name>
<organism evidence="1 2">
    <name type="scientific">Rhodotorula mucilaginosa</name>
    <name type="common">Yeast</name>
    <name type="synonym">Rhodotorula rubra</name>
    <dbReference type="NCBI Taxonomy" id="5537"/>
    <lineage>
        <taxon>Eukaryota</taxon>
        <taxon>Fungi</taxon>
        <taxon>Dikarya</taxon>
        <taxon>Basidiomycota</taxon>
        <taxon>Pucciniomycotina</taxon>
        <taxon>Microbotryomycetes</taxon>
        <taxon>Sporidiobolales</taxon>
        <taxon>Sporidiobolaceae</taxon>
        <taxon>Rhodotorula</taxon>
    </lineage>
</organism>
<protein>
    <recommendedName>
        <fullName evidence="3">F-box domain-containing protein</fullName>
    </recommendedName>
</protein>